<dbReference type="EMBL" id="DVNK01000037">
    <property type="protein sequence ID" value="HIU46753.1"/>
    <property type="molecule type" value="Genomic_DNA"/>
</dbReference>
<evidence type="ECO:0008006" key="3">
    <source>
        <dbReference type="Google" id="ProtNLM"/>
    </source>
</evidence>
<proteinExistence type="predicted"/>
<accession>A0A9D1LRM2</accession>
<evidence type="ECO:0000313" key="1">
    <source>
        <dbReference type="EMBL" id="HIU46753.1"/>
    </source>
</evidence>
<sequence length="74" mass="7530">MATVIAGSVVALLVGGAAWKLIKDWRSGRGSCSCGGDCGSCGRCTHGRGMRSKPGGARIGCRVPPRRIKGDEAA</sequence>
<protein>
    <recommendedName>
        <fullName evidence="3">FeoB-associated Cys-rich membrane protein</fullName>
    </recommendedName>
</protein>
<dbReference type="AlphaFoldDB" id="A0A9D1LRM2"/>
<reference evidence="1" key="1">
    <citation type="submission" date="2020-10" db="EMBL/GenBank/DDBJ databases">
        <authorList>
            <person name="Gilroy R."/>
        </authorList>
    </citation>
    <scope>NUCLEOTIDE SEQUENCE</scope>
    <source>
        <strain evidence="1">ChiSxjej2B14-8506</strain>
    </source>
</reference>
<comment type="caution">
    <text evidence="1">The sequence shown here is derived from an EMBL/GenBank/DDBJ whole genome shotgun (WGS) entry which is preliminary data.</text>
</comment>
<gene>
    <name evidence="1" type="ORF">IAC59_05805</name>
</gene>
<dbReference type="Pfam" id="PF12669">
    <property type="entry name" value="FeoB_associated"/>
    <property type="match status" value="1"/>
</dbReference>
<organism evidence="1 2">
    <name type="scientific">Candidatus Fimadaptatus faecigallinarum</name>
    <dbReference type="NCBI Taxonomy" id="2840814"/>
    <lineage>
        <taxon>Bacteria</taxon>
        <taxon>Bacillati</taxon>
        <taxon>Bacillota</taxon>
        <taxon>Clostridia</taxon>
        <taxon>Eubacteriales</taxon>
        <taxon>Candidatus Fimadaptatus</taxon>
    </lineage>
</organism>
<evidence type="ECO:0000313" key="2">
    <source>
        <dbReference type="Proteomes" id="UP000824123"/>
    </source>
</evidence>
<name>A0A9D1LRM2_9FIRM</name>
<reference evidence="1" key="2">
    <citation type="journal article" date="2021" name="PeerJ">
        <title>Extensive microbial diversity within the chicken gut microbiome revealed by metagenomics and culture.</title>
        <authorList>
            <person name="Gilroy R."/>
            <person name="Ravi A."/>
            <person name="Getino M."/>
            <person name="Pursley I."/>
            <person name="Horton D.L."/>
            <person name="Alikhan N.F."/>
            <person name="Baker D."/>
            <person name="Gharbi K."/>
            <person name="Hall N."/>
            <person name="Watson M."/>
            <person name="Adriaenssens E.M."/>
            <person name="Foster-Nyarko E."/>
            <person name="Jarju S."/>
            <person name="Secka A."/>
            <person name="Antonio M."/>
            <person name="Oren A."/>
            <person name="Chaudhuri R.R."/>
            <person name="La Ragione R."/>
            <person name="Hildebrand F."/>
            <person name="Pallen M.J."/>
        </authorList>
    </citation>
    <scope>NUCLEOTIDE SEQUENCE</scope>
    <source>
        <strain evidence="1">ChiSxjej2B14-8506</strain>
    </source>
</reference>
<dbReference type="Proteomes" id="UP000824123">
    <property type="component" value="Unassembled WGS sequence"/>
</dbReference>